<accession>A0AAV0LPL3</accession>
<sequence>MSGSGNSKKPAAENNNNKLPGISTTFFFAFTFRCLSTSTRRKKEKGAKCGGEVESDSNWRTLVKTKTRGMMSLADFRRRRVQQPNTFLGARRRRKEAVGDKGEVTPAGGEKGFKSGNLCYGVHDEFDSENRLPVIVKEGRRKVSAKKKREKKYGVFCFQRGKEISGEDKIKKKERVRTSEAVAEVLPPLCICRGFFL</sequence>
<keyword evidence="2" id="KW-1185">Reference proteome</keyword>
<protein>
    <submittedName>
        <fullName evidence="1">Uncharacterized protein</fullName>
    </submittedName>
</protein>
<gene>
    <name evidence="1" type="ORF">LITE_LOCUS24715</name>
</gene>
<comment type="caution">
    <text evidence="1">The sequence shown here is derived from an EMBL/GenBank/DDBJ whole genome shotgun (WGS) entry which is preliminary data.</text>
</comment>
<evidence type="ECO:0000313" key="1">
    <source>
        <dbReference type="EMBL" id="CAI0435479.1"/>
    </source>
</evidence>
<name>A0AAV0LPL3_9ROSI</name>
<dbReference type="EMBL" id="CAMGYJ010000006">
    <property type="protein sequence ID" value="CAI0435479.1"/>
    <property type="molecule type" value="Genomic_DNA"/>
</dbReference>
<reference evidence="1" key="1">
    <citation type="submission" date="2022-08" db="EMBL/GenBank/DDBJ databases">
        <authorList>
            <person name="Gutierrez-Valencia J."/>
        </authorList>
    </citation>
    <scope>NUCLEOTIDE SEQUENCE</scope>
</reference>
<dbReference type="Proteomes" id="UP001154282">
    <property type="component" value="Unassembled WGS sequence"/>
</dbReference>
<evidence type="ECO:0000313" key="2">
    <source>
        <dbReference type="Proteomes" id="UP001154282"/>
    </source>
</evidence>
<proteinExistence type="predicted"/>
<organism evidence="1 2">
    <name type="scientific">Linum tenue</name>
    <dbReference type="NCBI Taxonomy" id="586396"/>
    <lineage>
        <taxon>Eukaryota</taxon>
        <taxon>Viridiplantae</taxon>
        <taxon>Streptophyta</taxon>
        <taxon>Embryophyta</taxon>
        <taxon>Tracheophyta</taxon>
        <taxon>Spermatophyta</taxon>
        <taxon>Magnoliopsida</taxon>
        <taxon>eudicotyledons</taxon>
        <taxon>Gunneridae</taxon>
        <taxon>Pentapetalae</taxon>
        <taxon>rosids</taxon>
        <taxon>fabids</taxon>
        <taxon>Malpighiales</taxon>
        <taxon>Linaceae</taxon>
        <taxon>Linum</taxon>
    </lineage>
</organism>
<dbReference type="AlphaFoldDB" id="A0AAV0LPL3"/>